<sequence>MQKQNLFQKIVLFLGPFLSICILIFCDLSPGHPEVTRMASVTILMAMWWIAESIPLAVTALLPVALFPLMGIMDSKTVSSYYFNDIIFLFIGGFILALAMQRWGLHKRIGLKIILFLGMSPKRIILGFMGATAFLSMWISNTATTMIMVPIAMALILEMEERFGEEHVHFFSIGLLLGIAYAASIGGMATLVGTPPNLVLAKIFSISFPKGPEISFAQWLIFAFPVSLIFLLCAWLMLVFMFSRNIQFKGDLDIFRKEYNKLGKMNFEEWIVLIDFFITAILWLFRKDINIGHFHIPGWSSLFPVPTYVKDGTVAMTTTIPLFFIPSKREKEFIMNWETASKLPWGIVLLFGGGFALAAGFKTSGLSIWMGERLAKLAHFHLLLIVITVCLIISFLTELTSNTATAQMALPILASLSTAIKVNPLLLMIPATMSASCAFMLPVATPPNAIIFGTQKLRIYHMAKAGIILNFIKIFLFIGAIFLWGKINFGNLVQFPSWAK</sequence>
<evidence type="ECO:0000256" key="5">
    <source>
        <dbReference type="SAM" id="Phobius"/>
    </source>
</evidence>
<dbReference type="GO" id="GO:0008514">
    <property type="term" value="F:organic anion transmembrane transporter activity"/>
    <property type="evidence" value="ECO:0007669"/>
    <property type="project" value="UniProtKB-ARBA"/>
</dbReference>
<feature type="transmembrane region" description="Helical" evidence="5">
    <location>
        <begin position="137"/>
        <end position="157"/>
    </location>
</feature>
<feature type="transmembrane region" description="Helical" evidence="5">
    <location>
        <begin position="47"/>
        <end position="69"/>
    </location>
</feature>
<evidence type="ECO:0000313" key="6">
    <source>
        <dbReference type="EMBL" id="HDD43616.1"/>
    </source>
</evidence>
<feature type="transmembrane region" description="Helical" evidence="5">
    <location>
        <begin position="433"/>
        <end position="453"/>
    </location>
</feature>
<evidence type="ECO:0000256" key="3">
    <source>
        <dbReference type="ARBA" id="ARBA00022989"/>
    </source>
</evidence>
<keyword evidence="2 5" id="KW-0812">Transmembrane</keyword>
<name>A0A7C0U1N6_DESA2</name>
<protein>
    <submittedName>
        <fullName evidence="6">SLC13/DASS family transporter</fullName>
    </submittedName>
</protein>
<comment type="caution">
    <text evidence="6">The sequence shown here is derived from an EMBL/GenBank/DDBJ whole genome shotgun (WGS) entry which is preliminary data.</text>
</comment>
<feature type="transmembrane region" description="Helical" evidence="5">
    <location>
        <begin position="6"/>
        <end position="26"/>
    </location>
</feature>
<reference evidence="6" key="1">
    <citation type="journal article" date="2020" name="mSystems">
        <title>Genome- and Community-Level Interaction Insights into Carbon Utilization and Element Cycling Functions of Hydrothermarchaeota in Hydrothermal Sediment.</title>
        <authorList>
            <person name="Zhou Z."/>
            <person name="Liu Y."/>
            <person name="Xu W."/>
            <person name="Pan J."/>
            <person name="Luo Z.H."/>
            <person name="Li M."/>
        </authorList>
    </citation>
    <scope>NUCLEOTIDE SEQUENCE [LARGE SCALE GENOMIC DNA]</scope>
    <source>
        <strain evidence="6">HyVt-233</strain>
    </source>
</reference>
<feature type="transmembrane region" description="Helical" evidence="5">
    <location>
        <begin position="465"/>
        <end position="485"/>
    </location>
</feature>
<keyword evidence="4 5" id="KW-0472">Membrane</keyword>
<evidence type="ECO:0000256" key="4">
    <source>
        <dbReference type="ARBA" id="ARBA00023136"/>
    </source>
</evidence>
<proteinExistence type="predicted"/>
<keyword evidence="3 5" id="KW-1133">Transmembrane helix</keyword>
<dbReference type="Pfam" id="PF00939">
    <property type="entry name" value="Na_sulph_symp"/>
    <property type="match status" value="1"/>
</dbReference>
<accession>A0A7C0U1N6</accession>
<feature type="transmembrane region" description="Helical" evidence="5">
    <location>
        <begin position="377"/>
        <end position="396"/>
    </location>
</feature>
<gene>
    <name evidence="6" type="ORF">ENG63_01965</name>
</gene>
<dbReference type="GO" id="GO:1905039">
    <property type="term" value="P:carboxylic acid transmembrane transport"/>
    <property type="evidence" value="ECO:0007669"/>
    <property type="project" value="UniProtKB-ARBA"/>
</dbReference>
<feature type="transmembrane region" description="Helical" evidence="5">
    <location>
        <begin position="219"/>
        <end position="246"/>
    </location>
</feature>
<dbReference type="PANTHER" id="PTHR10283:SF82">
    <property type="entry name" value="SOLUTE CARRIER FAMILY 13 MEMBER 2"/>
    <property type="match status" value="1"/>
</dbReference>
<feature type="transmembrane region" description="Helical" evidence="5">
    <location>
        <begin position="81"/>
        <end position="99"/>
    </location>
</feature>
<dbReference type="InterPro" id="IPR001898">
    <property type="entry name" value="SLC13A/DASS"/>
</dbReference>
<feature type="transmembrane region" description="Helical" evidence="5">
    <location>
        <begin position="346"/>
        <end position="371"/>
    </location>
</feature>
<dbReference type="NCBIfam" id="TIGR00785">
    <property type="entry name" value="dass"/>
    <property type="match status" value="1"/>
</dbReference>
<feature type="transmembrane region" description="Helical" evidence="5">
    <location>
        <begin position="169"/>
        <end position="192"/>
    </location>
</feature>
<dbReference type="PANTHER" id="PTHR10283">
    <property type="entry name" value="SOLUTE CARRIER FAMILY 13 MEMBER"/>
    <property type="match status" value="1"/>
</dbReference>
<dbReference type="AlphaFoldDB" id="A0A7C0U1N6"/>
<dbReference type="CDD" id="cd01115">
    <property type="entry name" value="SLC13_permease"/>
    <property type="match status" value="1"/>
</dbReference>
<dbReference type="EMBL" id="DRBS01000075">
    <property type="protein sequence ID" value="HDD43616.1"/>
    <property type="molecule type" value="Genomic_DNA"/>
</dbReference>
<evidence type="ECO:0000256" key="1">
    <source>
        <dbReference type="ARBA" id="ARBA00004141"/>
    </source>
</evidence>
<organism evidence="6">
    <name type="scientific">Desulfofervidus auxilii</name>
    <dbReference type="NCBI Taxonomy" id="1621989"/>
    <lineage>
        <taxon>Bacteria</taxon>
        <taxon>Pseudomonadati</taxon>
        <taxon>Thermodesulfobacteriota</taxon>
        <taxon>Candidatus Desulfofervidia</taxon>
        <taxon>Candidatus Desulfofervidales</taxon>
        <taxon>Candidatus Desulfofervidaceae</taxon>
        <taxon>Candidatus Desulfofervidus</taxon>
    </lineage>
</organism>
<comment type="subcellular location">
    <subcellularLocation>
        <location evidence="1">Membrane</location>
        <topology evidence="1">Multi-pass membrane protein</topology>
    </subcellularLocation>
</comment>
<dbReference type="Proteomes" id="UP000886289">
    <property type="component" value="Unassembled WGS sequence"/>
</dbReference>
<evidence type="ECO:0000256" key="2">
    <source>
        <dbReference type="ARBA" id="ARBA00022692"/>
    </source>
</evidence>
<dbReference type="GO" id="GO:0005886">
    <property type="term" value="C:plasma membrane"/>
    <property type="evidence" value="ECO:0007669"/>
    <property type="project" value="TreeGrafter"/>
</dbReference>
<feature type="transmembrane region" description="Helical" evidence="5">
    <location>
        <begin position="267"/>
        <end position="285"/>
    </location>
</feature>